<feature type="compositionally biased region" description="Polar residues" evidence="6">
    <location>
        <begin position="550"/>
        <end position="575"/>
    </location>
</feature>
<feature type="region of interest" description="Disordered" evidence="6">
    <location>
        <begin position="1026"/>
        <end position="1229"/>
    </location>
</feature>
<dbReference type="CDD" id="cd06147">
    <property type="entry name" value="Rrp6p_like_exo"/>
    <property type="match status" value="1"/>
</dbReference>
<dbReference type="GO" id="GO:0000175">
    <property type="term" value="F:3'-5'-RNA exonuclease activity"/>
    <property type="evidence" value="ECO:0007669"/>
    <property type="project" value="InterPro"/>
</dbReference>
<feature type="region of interest" description="Disordered" evidence="6">
    <location>
        <begin position="914"/>
        <end position="936"/>
    </location>
</feature>
<evidence type="ECO:0000256" key="4">
    <source>
        <dbReference type="ARBA" id="ARBA00022839"/>
    </source>
</evidence>
<dbReference type="GO" id="GO:0071044">
    <property type="term" value="P:histone mRNA catabolic process"/>
    <property type="evidence" value="ECO:0007669"/>
    <property type="project" value="TreeGrafter"/>
</dbReference>
<feature type="compositionally biased region" description="Basic and acidic residues" evidence="6">
    <location>
        <begin position="828"/>
        <end position="840"/>
    </location>
</feature>
<sequence>MGDAMEDAGQAQANEVVKALKGPLQEAIRRVERLSEDFPAEKDFHFYNNFPQFKTPVKGIQAQAEALLNDIGMAKRLRPETSRFPSDGDESYDWLVAVQDDLVEGIDAAVDLLNKETAAGKRRSSVEGYQTPMKWQRGDGSPSDSAKVSKGSSERRPVPFHVRSIPRPQNKFDVVVDNSNTPFKHPQVAKPDAKTEGLSALDLHARRLGVTFEDMHPLEEELTKMDYLEEKMLEAPVPQKPRPIEETPLTVVSTLSELHELAAKCRAAGEIAVDLENHQYRSFQGFVCLMQISTRSEDFIVDTLALRSHMSSCLKDIFADSKIRKVMHGADHDIVWLQRDFGIYVCNMFDTGQAARVLQLEGFGLAFLMQRYLEINPDKRYQLADWRIRPLPEEMIKYAREDTHYLLYLHDLLRVQLVSLRSETGNDVDDPLLQVYKRSRDVCLKMYHKDILTETSHLSLYGLQDRQLTPEQMSVLAGLYAWRDKLARKLDESTGFVLPNQLLFKLAEEMPDSARTLQAIIRGPHSLVGLHVAEVVEVIKQSKEKAVVSDPNTSVSVPEQSETKSTPVTQASNDPSAEMGIASRTTTQVAKMVTETSVPKPMEEDTVPASADFADVEMKLTTIVDRGAQEVLRSVDSKVEKAQTTSIKEITMGPSMSAQVMVKQSSIEDNSPASTINIRKQNVAVVKRASGPSLALFGGGSKKKGSARTVDSNTETKAVETSLRTVTLNPVIDSEASKLACESLQLSKLPNPVVQAIPESLTLTSVSKGDGIEASAEAVPPVKCISLAEDKLSGAAVGSGEAVQPNVSDVTPMDLEGESKSAAAAEALSHDSKSLEDAGRCNEVSPAVTATPLSGSCSGEDVVMVAAEGEKASDIKDVKLVDTKSSPGSSTALEARPGSEGVIVRRASGATRQGLGSMLGSASHRKRQKKSTEDMEMVAAKMRADRIQASVSLPFHRVPSLDEHQLEGLSGQEAPNPIPADQGSELANSSPSQPISPTKTKSAHLQEAAPYEELGDFVMIGNMESAPRRRSANDVATKNRSNWSKQFATEEEVPLPETLSEMRRKPKHEGKSHQHPGDSSTRKPKRSALSSEMVNVDNPAEMSSRSQHQNSNSPANMDRSDVEANEEPVVGETVFQPFDYDTARREIGLGENLVSRKEDSETGRGRGRGRPVNPNKRQKQVAPPSTNGPVQPFDPLRRARQEPRPEGIPAAKRRQVFPQTGNRTASFRR</sequence>
<dbReference type="InterPro" id="IPR049559">
    <property type="entry name" value="Rrp6p-like_exo"/>
</dbReference>
<dbReference type="PANTHER" id="PTHR12124:SF47">
    <property type="entry name" value="EXOSOME COMPONENT 10"/>
    <property type="match status" value="1"/>
</dbReference>
<keyword evidence="9" id="KW-1185">Reference proteome</keyword>
<feature type="domain" description="HRDC" evidence="7">
    <location>
        <begin position="469"/>
        <end position="549"/>
    </location>
</feature>
<evidence type="ECO:0000256" key="6">
    <source>
        <dbReference type="SAM" id="MobiDB-lite"/>
    </source>
</evidence>
<dbReference type="InterPro" id="IPR002121">
    <property type="entry name" value="HRDC_dom"/>
</dbReference>
<evidence type="ECO:0000256" key="1">
    <source>
        <dbReference type="ARBA" id="ARBA00004123"/>
    </source>
</evidence>
<evidence type="ECO:0000256" key="2">
    <source>
        <dbReference type="ARBA" id="ARBA00022722"/>
    </source>
</evidence>
<dbReference type="Gene3D" id="1.10.150.80">
    <property type="entry name" value="HRDC domain"/>
    <property type="match status" value="1"/>
</dbReference>
<dbReference type="PANTHER" id="PTHR12124">
    <property type="entry name" value="POLYMYOSITIS/SCLERODERMA AUTOANTIGEN-RELATED"/>
    <property type="match status" value="1"/>
</dbReference>
<dbReference type="InterPro" id="IPR012337">
    <property type="entry name" value="RNaseH-like_sf"/>
</dbReference>
<dbReference type="GO" id="GO:0071037">
    <property type="term" value="P:nuclear polyadenylation-dependent snRNA catabolic process"/>
    <property type="evidence" value="ECO:0007669"/>
    <property type="project" value="TreeGrafter"/>
</dbReference>
<dbReference type="GO" id="GO:0003727">
    <property type="term" value="F:single-stranded RNA binding"/>
    <property type="evidence" value="ECO:0007669"/>
    <property type="project" value="TreeGrafter"/>
</dbReference>
<evidence type="ECO:0000256" key="3">
    <source>
        <dbReference type="ARBA" id="ARBA00022801"/>
    </source>
</evidence>
<dbReference type="SUPFAM" id="SSF53098">
    <property type="entry name" value="Ribonuclease H-like"/>
    <property type="match status" value="1"/>
</dbReference>
<dbReference type="Gene3D" id="3.30.420.10">
    <property type="entry name" value="Ribonuclease H-like superfamily/Ribonuclease H"/>
    <property type="match status" value="1"/>
</dbReference>
<dbReference type="GO" id="GO:0071035">
    <property type="term" value="P:nuclear polyadenylation-dependent rRNA catabolic process"/>
    <property type="evidence" value="ECO:0007669"/>
    <property type="project" value="TreeGrafter"/>
</dbReference>
<dbReference type="GO" id="GO:0000467">
    <property type="term" value="P:exonucleolytic trimming to generate mature 3'-end of 5.8S rRNA from tricistronic rRNA transcript (SSU-rRNA, 5.8S rRNA, LSU-rRNA)"/>
    <property type="evidence" value="ECO:0007669"/>
    <property type="project" value="InterPro"/>
</dbReference>
<feature type="region of interest" description="Disordered" evidence="6">
    <location>
        <begin position="965"/>
        <end position="1005"/>
    </location>
</feature>
<evidence type="ECO:0000259" key="7">
    <source>
        <dbReference type="PROSITE" id="PS50967"/>
    </source>
</evidence>
<dbReference type="GO" id="GO:0071036">
    <property type="term" value="P:nuclear polyadenylation-dependent snoRNA catabolic process"/>
    <property type="evidence" value="ECO:0007669"/>
    <property type="project" value="TreeGrafter"/>
</dbReference>
<keyword evidence="5" id="KW-0539">Nucleus</keyword>
<dbReference type="InterPro" id="IPR044876">
    <property type="entry name" value="HRDC_dom_sf"/>
</dbReference>
<evidence type="ECO:0000256" key="5">
    <source>
        <dbReference type="ARBA" id="ARBA00023242"/>
    </source>
</evidence>
<dbReference type="GO" id="GO:0071051">
    <property type="term" value="P:poly(A)-dependent snoRNA 3'-end processing"/>
    <property type="evidence" value="ECO:0007669"/>
    <property type="project" value="TreeGrafter"/>
</dbReference>
<feature type="compositionally biased region" description="Basic and acidic residues" evidence="6">
    <location>
        <begin position="1141"/>
        <end position="1164"/>
    </location>
</feature>
<dbReference type="InterPro" id="IPR010997">
    <property type="entry name" value="HRDC-like_sf"/>
</dbReference>
<feature type="compositionally biased region" description="Polar residues" evidence="6">
    <location>
        <begin position="1101"/>
        <end position="1115"/>
    </location>
</feature>
<feature type="compositionally biased region" description="Polar residues" evidence="6">
    <location>
        <begin position="1217"/>
        <end position="1229"/>
    </location>
</feature>
<dbReference type="SMART" id="SM00474">
    <property type="entry name" value="35EXOc"/>
    <property type="match status" value="1"/>
</dbReference>
<feature type="compositionally biased region" description="Basic and acidic residues" evidence="6">
    <location>
        <begin position="1195"/>
        <end position="1205"/>
    </location>
</feature>
<dbReference type="FunFam" id="1.10.150.80:FF:000001">
    <property type="entry name" value="Putative exosome component 10"/>
    <property type="match status" value="1"/>
</dbReference>
<keyword evidence="2" id="KW-0540">Nuclease</keyword>
<comment type="subcellular location">
    <subcellularLocation>
        <location evidence="1">Nucleus</location>
    </subcellularLocation>
</comment>
<dbReference type="GO" id="GO:0071040">
    <property type="term" value="P:nuclear polyadenylation-dependent antisense transcript catabolic process"/>
    <property type="evidence" value="ECO:0007669"/>
    <property type="project" value="TreeGrafter"/>
</dbReference>
<dbReference type="GO" id="GO:0071038">
    <property type="term" value="P:TRAMP-dependent tRNA surveillance pathway"/>
    <property type="evidence" value="ECO:0007669"/>
    <property type="project" value="TreeGrafter"/>
</dbReference>
<dbReference type="InterPro" id="IPR036397">
    <property type="entry name" value="RNaseH_sf"/>
</dbReference>
<dbReference type="Pfam" id="PF00570">
    <property type="entry name" value="HRDC"/>
    <property type="match status" value="1"/>
</dbReference>
<reference evidence="8" key="1">
    <citation type="submission" date="2020-06" db="EMBL/GenBank/DDBJ databases">
        <title>WGS assembly of Ceratodon purpureus strain R40.</title>
        <authorList>
            <person name="Carey S.B."/>
            <person name="Jenkins J."/>
            <person name="Shu S."/>
            <person name="Lovell J.T."/>
            <person name="Sreedasyam A."/>
            <person name="Maumus F."/>
            <person name="Tiley G.P."/>
            <person name="Fernandez-Pozo N."/>
            <person name="Barry K."/>
            <person name="Chen C."/>
            <person name="Wang M."/>
            <person name="Lipzen A."/>
            <person name="Daum C."/>
            <person name="Saski C.A."/>
            <person name="Payton A.C."/>
            <person name="Mcbreen J.C."/>
            <person name="Conrad R.E."/>
            <person name="Kollar L.M."/>
            <person name="Olsson S."/>
            <person name="Huttunen S."/>
            <person name="Landis J.B."/>
            <person name="Wickett N.J."/>
            <person name="Johnson M.G."/>
            <person name="Rensing S.A."/>
            <person name="Grimwood J."/>
            <person name="Schmutz J."/>
            <person name="Mcdaniel S.F."/>
        </authorList>
    </citation>
    <scope>NUCLEOTIDE SEQUENCE</scope>
    <source>
        <strain evidence="8">R40</strain>
    </source>
</reference>
<dbReference type="EMBL" id="CM026424">
    <property type="protein sequence ID" value="KAG0578426.1"/>
    <property type="molecule type" value="Genomic_DNA"/>
</dbReference>
<keyword evidence="3" id="KW-0378">Hydrolase</keyword>
<feature type="region of interest" description="Disordered" evidence="6">
    <location>
        <begin position="120"/>
        <end position="164"/>
    </location>
</feature>
<feature type="compositionally biased region" description="Polar residues" evidence="6">
    <location>
        <begin position="1034"/>
        <end position="1047"/>
    </location>
</feature>
<proteinExistence type="predicted"/>
<feature type="region of interest" description="Disordered" evidence="6">
    <location>
        <begin position="547"/>
        <end position="576"/>
    </location>
</feature>
<protein>
    <recommendedName>
        <fullName evidence="7">HRDC domain-containing protein</fullName>
    </recommendedName>
</protein>
<comment type="caution">
    <text evidence="8">The sequence shown here is derived from an EMBL/GenBank/DDBJ whole genome shotgun (WGS) entry which is preliminary data.</text>
</comment>
<dbReference type="GO" id="GO:0000176">
    <property type="term" value="C:nuclear exosome (RNase complex)"/>
    <property type="evidence" value="ECO:0007669"/>
    <property type="project" value="TreeGrafter"/>
</dbReference>
<dbReference type="InterPro" id="IPR002562">
    <property type="entry name" value="3'-5'_exonuclease_dom"/>
</dbReference>
<evidence type="ECO:0000313" key="8">
    <source>
        <dbReference type="EMBL" id="KAG0578426.1"/>
    </source>
</evidence>
<feature type="compositionally biased region" description="Polar residues" evidence="6">
    <location>
        <begin position="985"/>
        <end position="1000"/>
    </location>
</feature>
<dbReference type="Proteomes" id="UP000822688">
    <property type="component" value="Chromosome 4"/>
</dbReference>
<dbReference type="SUPFAM" id="SSF47819">
    <property type="entry name" value="HRDC-like"/>
    <property type="match status" value="1"/>
</dbReference>
<gene>
    <name evidence="8" type="ORF">KC19_4G021800</name>
</gene>
<evidence type="ECO:0000313" key="9">
    <source>
        <dbReference type="Proteomes" id="UP000822688"/>
    </source>
</evidence>
<dbReference type="InterPro" id="IPR045092">
    <property type="entry name" value="Rrp6-like"/>
</dbReference>
<keyword evidence="4" id="KW-0269">Exonuclease</keyword>
<dbReference type="AlphaFoldDB" id="A0A8T0I5Q8"/>
<dbReference type="GO" id="GO:0071039">
    <property type="term" value="P:nuclear polyadenylation-dependent CUT catabolic process"/>
    <property type="evidence" value="ECO:0007669"/>
    <property type="project" value="TreeGrafter"/>
</dbReference>
<organism evidence="8 9">
    <name type="scientific">Ceratodon purpureus</name>
    <name type="common">Fire moss</name>
    <name type="synonym">Dicranum purpureum</name>
    <dbReference type="NCBI Taxonomy" id="3225"/>
    <lineage>
        <taxon>Eukaryota</taxon>
        <taxon>Viridiplantae</taxon>
        <taxon>Streptophyta</taxon>
        <taxon>Embryophyta</taxon>
        <taxon>Bryophyta</taxon>
        <taxon>Bryophytina</taxon>
        <taxon>Bryopsida</taxon>
        <taxon>Dicranidae</taxon>
        <taxon>Pseudoditrichales</taxon>
        <taxon>Ditrichaceae</taxon>
        <taxon>Ceratodon</taxon>
    </lineage>
</organism>
<dbReference type="GO" id="GO:0005730">
    <property type="term" value="C:nucleolus"/>
    <property type="evidence" value="ECO:0007669"/>
    <property type="project" value="TreeGrafter"/>
</dbReference>
<feature type="region of interest" description="Disordered" evidence="6">
    <location>
        <begin position="796"/>
        <end position="840"/>
    </location>
</feature>
<name>A0A8T0I5Q8_CERPU</name>
<dbReference type="GO" id="GO:0000166">
    <property type="term" value="F:nucleotide binding"/>
    <property type="evidence" value="ECO:0007669"/>
    <property type="project" value="InterPro"/>
</dbReference>
<dbReference type="Pfam" id="PF01612">
    <property type="entry name" value="DNA_pol_A_exo1"/>
    <property type="match status" value="1"/>
</dbReference>
<accession>A0A8T0I5Q8</accession>
<dbReference type="PROSITE" id="PS50967">
    <property type="entry name" value="HRDC"/>
    <property type="match status" value="1"/>
</dbReference>